<name>A0A8C5PZN1_9ANUR</name>
<dbReference type="PANTHER" id="PTHR21274:SF1">
    <property type="entry name" value="TRANSMEMBRANE PROTEIN 67"/>
    <property type="match status" value="1"/>
</dbReference>
<organism evidence="2 3">
    <name type="scientific">Leptobrachium leishanense</name>
    <name type="common">Leishan spiny toad</name>
    <dbReference type="NCBI Taxonomy" id="445787"/>
    <lineage>
        <taxon>Eukaryota</taxon>
        <taxon>Metazoa</taxon>
        <taxon>Chordata</taxon>
        <taxon>Craniata</taxon>
        <taxon>Vertebrata</taxon>
        <taxon>Euteleostomi</taxon>
        <taxon>Amphibia</taxon>
        <taxon>Batrachia</taxon>
        <taxon>Anura</taxon>
        <taxon>Pelobatoidea</taxon>
        <taxon>Megophryidae</taxon>
        <taxon>Leptobrachium</taxon>
    </lineage>
</organism>
<dbReference type="Pfam" id="PF09773">
    <property type="entry name" value="Meckelin"/>
    <property type="match status" value="1"/>
</dbReference>
<proteinExistence type="predicted"/>
<dbReference type="AlphaFoldDB" id="A0A8C5PZN1"/>
<evidence type="ECO:0000313" key="2">
    <source>
        <dbReference type="Ensembl" id="ENSLLEP00000030579.1"/>
    </source>
</evidence>
<dbReference type="InterPro" id="IPR019170">
    <property type="entry name" value="Meckelin"/>
</dbReference>
<dbReference type="PANTHER" id="PTHR21274">
    <property type="entry name" value="MECKELIN"/>
    <property type="match status" value="1"/>
</dbReference>
<dbReference type="OrthoDB" id="419138at2759"/>
<dbReference type="Proteomes" id="UP000694569">
    <property type="component" value="Unplaced"/>
</dbReference>
<sequence length="902" mass="100578">MGGKMAKTRWIDVKATSIPNIQPGDCTKDDLFYNIVSFSCNSCTTVSEKSLDGLSCTCKSGFNQSDLGSPLVTCKPCAGNNLVVSSDQRSCLKCSGGDCACGSNQVREENFNNGSYTCVTCSGNTVPNAIGTQCVLCQSTFLATNESNCSCSHEFGGLCFQTEATDVSRISIWETSYLAASFLACSTYNNVTACQLLTNTVILNAFSASQAFTDFYKTLSEQSKPFLPQLFYSTSSSLGGTAPTGLTYAKNSQIQFRIVKYDARGAFLGWDDLKSETLQLCPNTQNVLNAALKFGTVYNLSCTLQVSDLMLKVPEPVFYELFLAYKDSSGASMLWPIPVWNVDLQASTSEFSNRALRRFFLVDTLLGRRTSLLLQPSFITVAKRLELSVFLPTTPPGSQPPFQLTVKYENITNLGSSVQVSFGVTYSQSAGSHKTNTDIALGVLGCLAALYAILETSSWLRRSGQQTIGLLVIFKFLAFLAGTLANTFFLIVLGTAIYWLIAFKGQNATVSVTLPPAGGKVETDFITYLGVAFALKTLELIHLLVTQLTVTIFLIDWEKSKEKMSGTQGKSVSVWRTILVANEWNEIQTHRKLSPLFQLFFVLLLLEVVGLKNIAAKDLNLDLSPASGTFIAQWSVILRFGISASMWLAVGIVQVLFFVFIYERFFEDKIRQFTDLCSLSNVSIFILTHKCYGYYIHGRSVHGQADVNMETLLSNLQKEEENLCPLRGLEPNSDNQVFEVLLSDRVCEQYEKIMEPLQEVSRHQKAGSEKNSFTQQRVKTYYTLNRFLSCFLDHVYKDMDYIVKDKLFLESVVDIEFQQPIEKSFFYTDERSKFSQTLFYGNELTLLLFDTLLFCIIDLGTQNFVLATIITFAVQMAVRLLRLYFGKKNLSRQTMVEELFLI</sequence>
<accession>A0A8C5PZN1</accession>
<protein>
    <recommendedName>
        <fullName evidence="4">Meckelin</fullName>
    </recommendedName>
</protein>
<feature type="transmembrane region" description="Helical" evidence="1">
    <location>
        <begin position="596"/>
        <end position="616"/>
    </location>
</feature>
<keyword evidence="1" id="KW-0472">Membrane</keyword>
<evidence type="ECO:0008006" key="4">
    <source>
        <dbReference type="Google" id="ProtNLM"/>
    </source>
</evidence>
<feature type="transmembrane region" description="Helical" evidence="1">
    <location>
        <begin position="865"/>
        <end position="885"/>
    </location>
</feature>
<keyword evidence="1" id="KW-0812">Transmembrane</keyword>
<feature type="transmembrane region" description="Helical" evidence="1">
    <location>
        <begin position="636"/>
        <end position="662"/>
    </location>
</feature>
<keyword evidence="3" id="KW-1185">Reference proteome</keyword>
<keyword evidence="1" id="KW-1133">Transmembrane helix</keyword>
<evidence type="ECO:0000256" key="1">
    <source>
        <dbReference type="SAM" id="Phobius"/>
    </source>
</evidence>
<reference evidence="2" key="2">
    <citation type="submission" date="2025-09" db="UniProtKB">
        <authorList>
            <consortium name="Ensembl"/>
        </authorList>
    </citation>
    <scope>IDENTIFICATION</scope>
</reference>
<evidence type="ECO:0000313" key="3">
    <source>
        <dbReference type="Proteomes" id="UP000694569"/>
    </source>
</evidence>
<dbReference type="GO" id="GO:0036038">
    <property type="term" value="C:MKS complex"/>
    <property type="evidence" value="ECO:0007669"/>
    <property type="project" value="InterPro"/>
</dbReference>
<dbReference type="GeneTree" id="ENSGT00390000010606"/>
<feature type="transmembrane region" description="Helical" evidence="1">
    <location>
        <begin position="472"/>
        <end position="501"/>
    </location>
</feature>
<dbReference type="Ensembl" id="ENSLLET00000031752.1">
    <property type="protein sequence ID" value="ENSLLEP00000030579.1"/>
    <property type="gene ID" value="ENSLLEG00000019322.1"/>
</dbReference>
<reference evidence="2" key="1">
    <citation type="submission" date="2025-08" db="UniProtKB">
        <authorList>
            <consortium name="Ensembl"/>
        </authorList>
    </citation>
    <scope>IDENTIFICATION</scope>
</reference>
<feature type="transmembrane region" description="Helical" evidence="1">
    <location>
        <begin position="838"/>
        <end position="859"/>
    </location>
</feature>
<dbReference type="GO" id="GO:0060271">
    <property type="term" value="P:cilium assembly"/>
    <property type="evidence" value="ECO:0007669"/>
    <property type="project" value="InterPro"/>
</dbReference>